<name>A0A918F1U8_9DEIO</name>
<dbReference type="SUPFAM" id="SSF52317">
    <property type="entry name" value="Class I glutamine amidotransferase-like"/>
    <property type="match status" value="1"/>
</dbReference>
<accession>A0A918F1U8</accession>
<dbReference type="InterPro" id="IPR029062">
    <property type="entry name" value="Class_I_gatase-like"/>
</dbReference>
<evidence type="ECO:0000313" key="2">
    <source>
        <dbReference type="EMBL" id="GGQ99821.1"/>
    </source>
</evidence>
<evidence type="ECO:0000313" key="3">
    <source>
        <dbReference type="Proteomes" id="UP000603865"/>
    </source>
</evidence>
<dbReference type="Gene3D" id="3.40.50.880">
    <property type="match status" value="1"/>
</dbReference>
<reference evidence="2" key="1">
    <citation type="journal article" date="2014" name="Int. J. Syst. Evol. Microbiol.">
        <title>Complete genome sequence of Corynebacterium casei LMG S-19264T (=DSM 44701T), isolated from a smear-ripened cheese.</title>
        <authorList>
            <consortium name="US DOE Joint Genome Institute (JGI-PGF)"/>
            <person name="Walter F."/>
            <person name="Albersmeier A."/>
            <person name="Kalinowski J."/>
            <person name="Ruckert C."/>
        </authorList>
    </citation>
    <scope>NUCLEOTIDE SEQUENCE</scope>
    <source>
        <strain evidence="2">JCM 31311</strain>
    </source>
</reference>
<dbReference type="GO" id="GO:0006355">
    <property type="term" value="P:regulation of DNA-templated transcription"/>
    <property type="evidence" value="ECO:0007669"/>
    <property type="project" value="TreeGrafter"/>
</dbReference>
<sequence>MTPPEGQPVQVAVLMYPGVSELDVGLMLGLLRSLDVPERVGTPDAAAVTVARTRGSLLCAGGLVSTPQVMFAAAPPLAAVLIPGGLGAQKAGRDALIREFLSQQAAKRVPLGICGSGVLLAGEAGLLRNRDVGCAPELSETVWGYSPADLQPGETVADEQPGAAALYSGPGGLAALPVLLRLAERLWPAEAVARAATLIGVPQQALR</sequence>
<protein>
    <recommendedName>
        <fullName evidence="1">DJ-1/PfpI domain-containing protein</fullName>
    </recommendedName>
</protein>
<dbReference type="PANTHER" id="PTHR43130:SF3">
    <property type="entry name" value="HTH-TYPE TRANSCRIPTIONAL REGULATOR RV1931C"/>
    <property type="match status" value="1"/>
</dbReference>
<dbReference type="Proteomes" id="UP000603865">
    <property type="component" value="Unassembled WGS sequence"/>
</dbReference>
<proteinExistence type="predicted"/>
<keyword evidence="3" id="KW-1185">Reference proteome</keyword>
<comment type="caution">
    <text evidence="2">The sequence shown here is derived from an EMBL/GenBank/DDBJ whole genome shotgun (WGS) entry which is preliminary data.</text>
</comment>
<reference evidence="2" key="2">
    <citation type="submission" date="2020-09" db="EMBL/GenBank/DDBJ databases">
        <authorList>
            <person name="Sun Q."/>
            <person name="Ohkuma M."/>
        </authorList>
    </citation>
    <scope>NUCLEOTIDE SEQUENCE</scope>
    <source>
        <strain evidence="2">JCM 31311</strain>
    </source>
</reference>
<organism evidence="2 3">
    <name type="scientific">Deinococcus ruber</name>
    <dbReference type="NCBI Taxonomy" id="1848197"/>
    <lineage>
        <taxon>Bacteria</taxon>
        <taxon>Thermotogati</taxon>
        <taxon>Deinococcota</taxon>
        <taxon>Deinococci</taxon>
        <taxon>Deinococcales</taxon>
        <taxon>Deinococcaceae</taxon>
        <taxon>Deinococcus</taxon>
    </lineage>
</organism>
<dbReference type="Pfam" id="PF01965">
    <property type="entry name" value="DJ-1_PfpI"/>
    <property type="match status" value="1"/>
</dbReference>
<dbReference type="EMBL" id="BMQL01000004">
    <property type="protein sequence ID" value="GGQ99821.1"/>
    <property type="molecule type" value="Genomic_DNA"/>
</dbReference>
<dbReference type="RefSeq" id="WP_189088485.1">
    <property type="nucleotide sequence ID" value="NZ_BMQL01000004.1"/>
</dbReference>
<dbReference type="PANTHER" id="PTHR43130">
    <property type="entry name" value="ARAC-FAMILY TRANSCRIPTIONAL REGULATOR"/>
    <property type="match status" value="1"/>
</dbReference>
<feature type="domain" description="DJ-1/PfpI" evidence="1">
    <location>
        <begin position="10"/>
        <end position="150"/>
    </location>
</feature>
<evidence type="ECO:0000259" key="1">
    <source>
        <dbReference type="Pfam" id="PF01965"/>
    </source>
</evidence>
<dbReference type="InterPro" id="IPR052158">
    <property type="entry name" value="INH-QAR"/>
</dbReference>
<dbReference type="AlphaFoldDB" id="A0A918F1U8"/>
<gene>
    <name evidence="2" type="ORF">GCM10008957_10590</name>
</gene>
<dbReference type="InterPro" id="IPR002818">
    <property type="entry name" value="DJ-1/PfpI"/>
</dbReference>